<keyword evidence="4" id="KW-1185">Reference proteome</keyword>
<dbReference type="EMBL" id="FOME01000014">
    <property type="protein sequence ID" value="SFE77392.1"/>
    <property type="molecule type" value="Genomic_DNA"/>
</dbReference>
<dbReference type="Proteomes" id="UP000236729">
    <property type="component" value="Unassembled WGS sequence"/>
</dbReference>
<keyword evidence="2" id="KW-0808">Transferase</keyword>
<dbReference type="SUPFAM" id="SSF53335">
    <property type="entry name" value="S-adenosyl-L-methionine-dependent methyltransferases"/>
    <property type="match status" value="1"/>
</dbReference>
<proteinExistence type="predicted"/>
<evidence type="ECO:0000259" key="1">
    <source>
        <dbReference type="Pfam" id="PF08241"/>
    </source>
</evidence>
<dbReference type="Gene3D" id="3.40.50.150">
    <property type="entry name" value="Vaccinia Virus protein VP39"/>
    <property type="match status" value="1"/>
</dbReference>
<evidence type="ECO:0000313" key="3">
    <source>
        <dbReference type="EMBL" id="SFE77392.1"/>
    </source>
</evidence>
<dbReference type="GO" id="GO:0032259">
    <property type="term" value="P:methylation"/>
    <property type="evidence" value="ECO:0007669"/>
    <property type="project" value="UniProtKB-KW"/>
</dbReference>
<reference evidence="2" key="2">
    <citation type="submission" date="2016-10" db="EMBL/GenBank/DDBJ databases">
        <authorList>
            <person name="de Groot N.N."/>
        </authorList>
    </citation>
    <scope>NUCLEOTIDE SEQUENCE [LARGE SCALE GENOMIC DNA]</scope>
    <source>
        <strain evidence="2">ATCC 20501</strain>
    </source>
</reference>
<dbReference type="AlphaFoldDB" id="A0A1H6ATC2"/>
<evidence type="ECO:0000313" key="4">
    <source>
        <dbReference type="Proteomes" id="UP000199690"/>
    </source>
</evidence>
<evidence type="ECO:0000313" key="5">
    <source>
        <dbReference type="Proteomes" id="UP000236729"/>
    </source>
</evidence>
<gene>
    <name evidence="2" type="ORF">SAMN02982929_02462</name>
    <name evidence="3" type="ORF">SAMN05216506_11470</name>
</gene>
<accession>A0A1I2DA15</accession>
<dbReference type="InterPro" id="IPR029063">
    <property type="entry name" value="SAM-dependent_MTases_sf"/>
</dbReference>
<organism evidence="2 5">
    <name type="scientific">Saccharopolyspora kobensis</name>
    <dbReference type="NCBI Taxonomy" id="146035"/>
    <lineage>
        <taxon>Bacteria</taxon>
        <taxon>Bacillati</taxon>
        <taxon>Actinomycetota</taxon>
        <taxon>Actinomycetes</taxon>
        <taxon>Pseudonocardiales</taxon>
        <taxon>Pseudonocardiaceae</taxon>
        <taxon>Saccharopolyspora</taxon>
    </lineage>
</organism>
<keyword evidence="2" id="KW-0489">Methyltransferase</keyword>
<dbReference type="Proteomes" id="UP000199690">
    <property type="component" value="Unassembled WGS sequence"/>
</dbReference>
<accession>A0A1H6ATC2</accession>
<reference evidence="4 5" key="1">
    <citation type="submission" date="2016-10" db="EMBL/GenBank/DDBJ databases">
        <authorList>
            <person name="Varghese N."/>
            <person name="Submissions S."/>
        </authorList>
    </citation>
    <scope>NUCLEOTIDE SEQUENCE [LARGE SCALE GENOMIC DNA]</scope>
    <source>
        <strain evidence="5">ATCC 20501</strain>
        <strain evidence="3 4">CGMCC 4.3529</strain>
    </source>
</reference>
<dbReference type="Pfam" id="PF08241">
    <property type="entry name" value="Methyltransf_11"/>
    <property type="match status" value="1"/>
</dbReference>
<dbReference type="SMR" id="A0A1H6ATC2"/>
<dbReference type="InterPro" id="IPR013216">
    <property type="entry name" value="Methyltransf_11"/>
</dbReference>
<feature type="domain" description="Methyltransferase type 11" evidence="1">
    <location>
        <begin position="1"/>
        <end position="68"/>
    </location>
</feature>
<protein>
    <submittedName>
        <fullName evidence="2">Methyltransferase domain-containing protein</fullName>
    </submittedName>
</protein>
<dbReference type="GO" id="GO:0008757">
    <property type="term" value="F:S-adenosylmethionine-dependent methyltransferase activity"/>
    <property type="evidence" value="ECO:0007669"/>
    <property type="project" value="InterPro"/>
</dbReference>
<name>A0A1H6ATC2_9PSEU</name>
<sequence>MLDRARRAAAAESIGNVLFEQTDAQVHPFPPRAFDVAISQAGVVFFGDPVAAFANIARALRPGARLAFVCHREPAAEVRAIFAALAAHVPVPGMREQATGVADFADPEHIRAVLTAAGFERMAVTGIEVPSVVGRNSAEAADFLLAGQLGPMTRNAAPHAVDDARQAVISVLLACESEGIVRLPARGWLVTARTSA</sequence>
<dbReference type="EMBL" id="FNVB01000003">
    <property type="protein sequence ID" value="SEG51265.1"/>
    <property type="molecule type" value="Genomic_DNA"/>
</dbReference>
<evidence type="ECO:0000313" key="2">
    <source>
        <dbReference type="EMBL" id="SEG51265.1"/>
    </source>
</evidence>